<dbReference type="InterPro" id="IPR013783">
    <property type="entry name" value="Ig-like_fold"/>
</dbReference>
<dbReference type="OrthoDB" id="1683298at2"/>
<sequence length="103" mass="11713">MYNMYYKNGVYITPNVVVKGDDASVTYKGILSDSGAHSVYMHVGYGDNWENTKDIKMQKTEEGFEANLPISDDKPLKLAFKDCADNWDNNGGRNYTFEIQSRL</sequence>
<dbReference type="Proteomes" id="UP000036923">
    <property type="component" value="Unassembled WGS sequence"/>
</dbReference>
<dbReference type="Gene3D" id="2.60.40.10">
    <property type="entry name" value="Immunoglobulins"/>
    <property type="match status" value="1"/>
</dbReference>
<gene>
    <name evidence="2" type="ORF">Bccel_0147</name>
</gene>
<dbReference type="AlphaFoldDB" id="A0A0L6JGR3"/>
<reference evidence="3" key="1">
    <citation type="submission" date="2015-07" db="EMBL/GenBank/DDBJ databases">
        <title>Near-Complete Genome Sequence of the Cellulolytic Bacterium Bacteroides (Pseudobacteroides) cellulosolvens ATCC 35603.</title>
        <authorList>
            <person name="Dassa B."/>
            <person name="Utturkar S.M."/>
            <person name="Klingeman D.M."/>
            <person name="Hurt R.A."/>
            <person name="Keller M."/>
            <person name="Xu J."/>
            <person name="Reddy Y.H.K."/>
            <person name="Borovok I."/>
            <person name="Grinberg I.R."/>
            <person name="Lamed R."/>
            <person name="Zhivin O."/>
            <person name="Bayer E.A."/>
            <person name="Brown S.D."/>
        </authorList>
    </citation>
    <scope>NUCLEOTIDE SEQUENCE [LARGE SCALE GENOMIC DNA]</scope>
    <source>
        <strain evidence="3">DSM 2933</strain>
    </source>
</reference>
<proteinExistence type="predicted"/>
<dbReference type="Pfam" id="PF16760">
    <property type="entry name" value="CBM53"/>
    <property type="match status" value="1"/>
</dbReference>
<dbReference type="GO" id="GO:2001070">
    <property type="term" value="F:starch binding"/>
    <property type="evidence" value="ECO:0007669"/>
    <property type="project" value="InterPro"/>
</dbReference>
<dbReference type="EMBL" id="LGTC01000001">
    <property type="protein sequence ID" value="KNY24890.1"/>
    <property type="molecule type" value="Genomic_DNA"/>
</dbReference>
<dbReference type="SMART" id="SM01066">
    <property type="entry name" value="CBM_25"/>
    <property type="match status" value="1"/>
</dbReference>
<organism evidence="2 3">
    <name type="scientific">Pseudobacteroides cellulosolvens ATCC 35603 = DSM 2933</name>
    <dbReference type="NCBI Taxonomy" id="398512"/>
    <lineage>
        <taxon>Bacteria</taxon>
        <taxon>Bacillati</taxon>
        <taxon>Bacillota</taxon>
        <taxon>Clostridia</taxon>
        <taxon>Eubacteriales</taxon>
        <taxon>Oscillospiraceae</taxon>
        <taxon>Pseudobacteroides</taxon>
    </lineage>
</organism>
<name>A0A0L6JGR3_9FIRM</name>
<protein>
    <submittedName>
        <fullName evidence="2">Carbohydrate binding family 25</fullName>
    </submittedName>
</protein>
<evidence type="ECO:0000313" key="2">
    <source>
        <dbReference type="EMBL" id="KNY24890.1"/>
    </source>
</evidence>
<accession>A0A0L6JGR3</accession>
<keyword evidence="3" id="KW-1185">Reference proteome</keyword>
<feature type="domain" description="Carbohydrate binding module family 25" evidence="1">
    <location>
        <begin position="20"/>
        <end position="100"/>
    </location>
</feature>
<evidence type="ECO:0000313" key="3">
    <source>
        <dbReference type="Proteomes" id="UP000036923"/>
    </source>
</evidence>
<dbReference type="InterPro" id="IPR005085">
    <property type="entry name" value="CBM25"/>
</dbReference>
<evidence type="ECO:0000259" key="1">
    <source>
        <dbReference type="SMART" id="SM01066"/>
    </source>
</evidence>
<comment type="caution">
    <text evidence="2">The sequence shown here is derived from an EMBL/GenBank/DDBJ whole genome shotgun (WGS) entry which is preliminary data.</text>
</comment>
<dbReference type="STRING" id="398512.Bccel_0147"/>
<dbReference type="eggNOG" id="ENOG5032RX0">
    <property type="taxonomic scope" value="Bacteria"/>
</dbReference>